<reference evidence="1" key="1">
    <citation type="submission" date="2021-03" db="EMBL/GenBank/DDBJ databases">
        <title>Evolutionary priming and transition to the ectomycorrhizal habit in an iconic lineage of mushroom-forming fungi: is preadaptation a requirement?</title>
        <authorList>
            <consortium name="DOE Joint Genome Institute"/>
            <person name="Looney B.P."/>
            <person name="Miyauchi S."/>
            <person name="Morin E."/>
            <person name="Drula E."/>
            <person name="Courty P.E."/>
            <person name="Chicoki N."/>
            <person name="Fauchery L."/>
            <person name="Kohler A."/>
            <person name="Kuo A."/>
            <person name="LaButti K."/>
            <person name="Pangilinan J."/>
            <person name="Lipzen A."/>
            <person name="Riley R."/>
            <person name="Andreopoulos W."/>
            <person name="He G."/>
            <person name="Johnson J."/>
            <person name="Barry K.W."/>
            <person name="Grigoriev I.V."/>
            <person name="Nagy L."/>
            <person name="Hibbett D."/>
            <person name="Henrissat B."/>
            <person name="Matheny P.B."/>
            <person name="Labbe J."/>
            <person name="Martin A.F."/>
        </authorList>
    </citation>
    <scope>NUCLEOTIDE SEQUENCE</scope>
    <source>
        <strain evidence="1">BPL698</strain>
    </source>
</reference>
<dbReference type="EMBL" id="JAGFNK010000010">
    <property type="protein sequence ID" value="KAI9512286.1"/>
    <property type="molecule type" value="Genomic_DNA"/>
</dbReference>
<comment type="caution">
    <text evidence="1">The sequence shown here is derived from an EMBL/GenBank/DDBJ whole genome shotgun (WGS) entry which is preliminary data.</text>
</comment>
<sequence length="320" mass="35423">MVETSHFPASNARCLGRTSEIRRKSCSIPLTLAPSPPERPHSRASERRQNTQSLLHMNPSPPSTHMDTPHTRSLDIDHVDAILTSAHEGSTKPFIIGITSSSPISLASMLDSIQRLRANSAMEKAQYLVLESSSIRVVRTSRVPPPISIPHIRSHTRPRHTRTVLLGGPDPRNRSQASAICVLDPVDELLQVIATYSRPDPSDESRRLNPFAFLTSTNTLGKTLFFAERAVPLSAKPASASHPPVLLCRRPLGGMAGEALHPLALSNVYLHPATATRFTCGYLPARDLDYWRRRRDHARGLRPHAQSRGVCRCLRDHSRT</sequence>
<evidence type="ECO:0000313" key="1">
    <source>
        <dbReference type="EMBL" id="KAI9512286.1"/>
    </source>
</evidence>
<keyword evidence="2" id="KW-1185">Reference proteome</keyword>
<dbReference type="Proteomes" id="UP001207468">
    <property type="component" value="Unassembled WGS sequence"/>
</dbReference>
<organism evidence="1 2">
    <name type="scientific">Russula earlei</name>
    <dbReference type="NCBI Taxonomy" id="71964"/>
    <lineage>
        <taxon>Eukaryota</taxon>
        <taxon>Fungi</taxon>
        <taxon>Dikarya</taxon>
        <taxon>Basidiomycota</taxon>
        <taxon>Agaricomycotina</taxon>
        <taxon>Agaricomycetes</taxon>
        <taxon>Russulales</taxon>
        <taxon>Russulaceae</taxon>
        <taxon>Russula</taxon>
    </lineage>
</organism>
<protein>
    <submittedName>
        <fullName evidence="1">Uncharacterized protein</fullName>
    </submittedName>
</protein>
<accession>A0ACC0UL33</accession>
<gene>
    <name evidence="1" type="ORF">F5148DRAFT_14184</name>
</gene>
<proteinExistence type="predicted"/>
<evidence type="ECO:0000313" key="2">
    <source>
        <dbReference type="Proteomes" id="UP001207468"/>
    </source>
</evidence>
<name>A0ACC0UL33_9AGAM</name>